<proteinExistence type="predicted"/>
<accession>A0ABX9DW43</accession>
<reference evidence="1 2" key="1">
    <citation type="submission" date="2018-06" db="EMBL/GenBank/DDBJ databases">
        <title>Genomic Encyclopedia of Type Strains, Phase IV (KMG-IV): sequencing the most valuable type-strain genomes for metagenomic binning, comparative biology and taxonomic classification.</title>
        <authorList>
            <person name="Goeker M."/>
        </authorList>
    </citation>
    <scope>NUCLEOTIDE SEQUENCE [LARGE SCALE GENOMIC DNA]</scope>
    <source>
        <strain evidence="1 2">DSM 45479</strain>
    </source>
</reference>
<protein>
    <submittedName>
        <fullName evidence="1">Uncharacterized protein</fullName>
    </submittedName>
</protein>
<name>A0ABX9DW43_9PSEU</name>
<dbReference type="RefSeq" id="WP_112231980.1">
    <property type="nucleotide sequence ID" value="NZ_QLTT01000014.1"/>
</dbReference>
<dbReference type="EMBL" id="QLTT01000014">
    <property type="protein sequence ID" value="RAS59513.1"/>
    <property type="molecule type" value="Genomic_DNA"/>
</dbReference>
<evidence type="ECO:0000313" key="1">
    <source>
        <dbReference type="EMBL" id="RAS59513.1"/>
    </source>
</evidence>
<keyword evidence="2" id="KW-1185">Reference proteome</keyword>
<dbReference type="Proteomes" id="UP000248714">
    <property type="component" value="Unassembled WGS sequence"/>
</dbReference>
<sequence length="135" mass="15604">MDAESEAREAVRVYRRVEVYVRNAIRQGMVLGSKADWEQFGGAGFTQTFEDLDEALRFAEEHRLFFNNCIVEVSYVTGYEVEPTTVPASPCPWDVTMVPAERTLSVWRDVPGWESGEPDRRRYEHVHRLDGGTYR</sequence>
<comment type="caution">
    <text evidence="1">The sequence shown here is derived from an EMBL/GenBank/DDBJ whole genome shotgun (WGS) entry which is preliminary data.</text>
</comment>
<organism evidence="1 2">
    <name type="scientific">Lentzea atacamensis</name>
    <dbReference type="NCBI Taxonomy" id="531938"/>
    <lineage>
        <taxon>Bacteria</taxon>
        <taxon>Bacillati</taxon>
        <taxon>Actinomycetota</taxon>
        <taxon>Actinomycetes</taxon>
        <taxon>Pseudonocardiales</taxon>
        <taxon>Pseudonocardiaceae</taxon>
        <taxon>Lentzea</taxon>
    </lineage>
</organism>
<evidence type="ECO:0000313" key="2">
    <source>
        <dbReference type="Proteomes" id="UP000248714"/>
    </source>
</evidence>
<gene>
    <name evidence="1" type="ORF">C8D87_114125</name>
</gene>